<dbReference type="InterPro" id="IPR011055">
    <property type="entry name" value="Dup_hybrid_motif"/>
</dbReference>
<protein>
    <recommendedName>
        <fullName evidence="1">M23ase beta-sheet core domain-containing protein</fullName>
    </recommendedName>
</protein>
<organism evidence="2 3">
    <name type="scientific">Herbinix luporum</name>
    <dbReference type="NCBI Taxonomy" id="1679721"/>
    <lineage>
        <taxon>Bacteria</taxon>
        <taxon>Bacillati</taxon>
        <taxon>Bacillota</taxon>
        <taxon>Clostridia</taxon>
        <taxon>Lachnospirales</taxon>
        <taxon>Lachnospiraceae</taxon>
        <taxon>Herbinix</taxon>
    </lineage>
</organism>
<dbReference type="Proteomes" id="UP000196053">
    <property type="component" value="Chromosome I"/>
</dbReference>
<dbReference type="PANTHER" id="PTHR21666">
    <property type="entry name" value="PEPTIDASE-RELATED"/>
    <property type="match status" value="1"/>
</dbReference>
<keyword evidence="3" id="KW-1185">Reference proteome</keyword>
<sequence length="297" mass="34289">MKKNKYSRLVLCLLIPLVITAVITGKCLKLINSELIIKKNLSKEIDFEEFRNIRISKKQEDKIKKYSTDFIKKNPHFKGYPYMDDIAYLTFSMLYTDYDLVNKKVPNTYIFNRGIGRLSKDDKFRKLYSYYKAIFSDLKYFPVPYMGQDAAKVSYEDSWNAPRTYGGDRKHEGTDLMAENNIPGYFPIISITDGFVEKMGWLEKGGNRIGIRAESGAYFYYAHLDTYAPGLKIGDKVIAGQLLGFMGDTGYGKEGTKGKFDVHLHLGIYLSDENQEISVNPYWILKIIEDKRTELLH</sequence>
<accession>A0A0K8J6A8</accession>
<proteinExistence type="predicted"/>
<name>A0A0K8J6A8_9FIRM</name>
<dbReference type="KEGG" id="hsd:SD1D_1625"/>
<gene>
    <name evidence="2" type="ORF">SD1D_1625</name>
</gene>
<dbReference type="Gene3D" id="2.70.70.10">
    <property type="entry name" value="Glucose Permease (Domain IIA)"/>
    <property type="match status" value="1"/>
</dbReference>
<evidence type="ECO:0000313" key="3">
    <source>
        <dbReference type="Proteomes" id="UP000196053"/>
    </source>
</evidence>
<dbReference type="PANTHER" id="PTHR21666:SF270">
    <property type="entry name" value="MUREIN HYDROLASE ACTIVATOR ENVC"/>
    <property type="match status" value="1"/>
</dbReference>
<dbReference type="SUPFAM" id="SSF51261">
    <property type="entry name" value="Duplicated hybrid motif"/>
    <property type="match status" value="1"/>
</dbReference>
<feature type="domain" description="M23ase beta-sheet core" evidence="1">
    <location>
        <begin position="170"/>
        <end position="272"/>
    </location>
</feature>
<dbReference type="GO" id="GO:0004222">
    <property type="term" value="F:metalloendopeptidase activity"/>
    <property type="evidence" value="ECO:0007669"/>
    <property type="project" value="TreeGrafter"/>
</dbReference>
<dbReference type="AlphaFoldDB" id="A0A0K8J6A8"/>
<dbReference type="InterPro" id="IPR050570">
    <property type="entry name" value="Cell_wall_metabolism_enzyme"/>
</dbReference>
<dbReference type="InterPro" id="IPR016047">
    <property type="entry name" value="M23ase_b-sheet_dom"/>
</dbReference>
<evidence type="ECO:0000313" key="2">
    <source>
        <dbReference type="EMBL" id="CUH93171.1"/>
    </source>
</evidence>
<dbReference type="EMBL" id="LN879430">
    <property type="protein sequence ID" value="CUH93171.1"/>
    <property type="molecule type" value="Genomic_DNA"/>
</dbReference>
<dbReference type="Pfam" id="PF01551">
    <property type="entry name" value="Peptidase_M23"/>
    <property type="match status" value="1"/>
</dbReference>
<reference evidence="3" key="1">
    <citation type="submission" date="2015-09" db="EMBL/GenBank/DDBJ databases">
        <authorList>
            <person name="Wibberg D."/>
        </authorList>
    </citation>
    <scope>NUCLEOTIDE SEQUENCE [LARGE SCALE GENOMIC DNA]</scope>
    <source>
        <strain evidence="3">SD1D</strain>
    </source>
</reference>
<dbReference type="CDD" id="cd12797">
    <property type="entry name" value="M23_peptidase"/>
    <property type="match status" value="1"/>
</dbReference>
<evidence type="ECO:0000259" key="1">
    <source>
        <dbReference type="Pfam" id="PF01551"/>
    </source>
</evidence>
<dbReference type="RefSeq" id="WP_058258436.1">
    <property type="nucleotide sequence ID" value="NZ_LN879430.1"/>
</dbReference>